<keyword evidence="4" id="KW-0539">Nucleus</keyword>
<dbReference type="EMBL" id="LR026984">
    <property type="protein sequence ID" value="VCU38807.1"/>
    <property type="molecule type" value="Genomic_DNA"/>
</dbReference>
<accession>A0A9X9L7J9</accession>
<dbReference type="InterPro" id="IPR021418">
    <property type="entry name" value="THO_THOC2_C"/>
</dbReference>
<dbReference type="Pfam" id="PF16134">
    <property type="entry name" value="THOC2_N"/>
    <property type="match status" value="1"/>
</dbReference>
<sequence>MAPAKRKRGDRQSLDTSDSRPSPLRPQNNNAGLHEMRDNIRRSNRGGQNSYGGRGGRRNDNWDHSYQINIKNRATPTPGPMSPPQRPLSANQTPAPTPTQTPASITDLLVVPKSNLAPYDFSFITDERLGKWEYSGREAVVTLGIQARQDEDTTDLGSIFQELTRATLNGRLDPDVAGSCVQDILGPDTSDDPSLAFDARNFFLDILSMVCEAEENLKIPFLRIFSVSTGISPVTMRQKLDGKLLQDLGLTRETFGRVGVRQATNLLYRQANYNLLREETEGYAKLVAELFTTSENERPSSEAVEDAFERMKALIGTFDLDVGRVLDITLDIFASILIKHYRFFIKLLRVSSWWPRNSQMETLMTESCDGLPKWCLPSSVGFMPTEEDEQASRNFKRKRDKIFWARAHEIGLDAFFELRGMRTVDDETKNRLTAQRLAGKILEPDEEWMALTGTVPPPGNYVAAQLLGFKLRFYTSDARDREDVLPPNLMYLTALLIKIGFISLGDLYPHLWPSDEAMPAIREAKRKELEEKERLNRPGGGMNALTMAGALPDDTLPSNRSREATTSKIEVVHSVTDCEDKDTLDEPTDQKVLLLVCLLTIGAIPEALFILGRFPWLPEAYPELIELINRILNYSISEVYEASRPIGFKESECPSKKVPDFDQTGMPKGELKVSTLPRRKQLRWPFPDKFDTNENLAYRFYWDEWNDNIPVCQTVDDIFTLCGTFLNISGVNIGKDAALLSKLARIGTKSLAEDSSQNNLDRWQDLLKRLLVPALSLTKANTSLGNEIYDMLRFYPLPIRFSIYAEWFEGQTSRIPAIRTSFARAKLETQSIMKRISLTNLTQMAKSLAKTGYACPGIVFKIALNQIEAYTNLTEVVVECTKYFTDLGYDVLVWSLLSSLGGKSRDRTNAEYALLPSRWLLALSSFAGKVYRRYGIMNLLPIIQYVNDQLFRGNATDLVILKELISQMAGIVPDTDYTDAQLVAMTGGEALRRQTLISLQDKRFESTKTAKRLMRSLTETNISGELLIQIAQHRQSAIYKIPEDKAHIKLLATMIDDTQSIMFQYLDLLRCNLTNEEFDKQVPDIPQLLKEFGLEPALAFMIGRGSVAYRISRIPFTKTSINSESISSKEPIPSLADSDGDVGMMNGDLHTQKTSAPNNETTTEDVKMDEVKEALAAESPLPEEVVLPSDLMQGILEPILTSVKMIIPEHLFRGVTPEFYVTFWISTLGDFSIPSASYESKVQELLNQAAEIGKDRSDMTRQGMARKEEVKKTLNVAREAVLKEFAKAVYSYPHKKARFLKPKALWFNSSVKADEMSDFLLEKCIIPRLLLSPSDADYCFKLIKLLHDNCVPHFRTLSLYGRIFRTNRLRSLIFSCTIREAENLGRFLRLLLTDLARWHADSTVYEKEAWGSAKNHPGFAKSLDADGKPKALLEHDGNPGFKHVCFGWQKTLNTALRDCLDGTEWMHIRNAITILKSVVEVFPAVDFMGNSFIKQLETIAKRELKVREDLSLTSNATLVQLKKRSKRWVMVQAYGNNLVCPINIQDSPTYNL</sequence>
<dbReference type="PANTHER" id="PTHR21597:SF0">
    <property type="entry name" value="THO COMPLEX SUBUNIT 2"/>
    <property type="match status" value="1"/>
</dbReference>
<dbReference type="InterPro" id="IPR021726">
    <property type="entry name" value="THO_THOC2_N"/>
</dbReference>
<evidence type="ECO:0000259" key="7">
    <source>
        <dbReference type="Pfam" id="PF11732"/>
    </source>
</evidence>
<dbReference type="GO" id="GO:0006406">
    <property type="term" value="P:mRNA export from nucleus"/>
    <property type="evidence" value="ECO:0007669"/>
    <property type="project" value="InterPro"/>
</dbReference>
<evidence type="ECO:0000256" key="4">
    <source>
        <dbReference type="ARBA" id="ARBA00023242"/>
    </source>
</evidence>
<protein>
    <recommendedName>
        <fullName evidence="3">THO complex subunit 2</fullName>
    </recommendedName>
</protein>
<dbReference type="Pfam" id="PF11262">
    <property type="entry name" value="Tho2"/>
    <property type="match status" value="1"/>
</dbReference>
<dbReference type="Proteomes" id="UP000324639">
    <property type="component" value="Chromosome Bgt_-01"/>
</dbReference>
<organism evidence="9 10">
    <name type="scientific">Blumeria graminis f. sp. tritici</name>
    <dbReference type="NCBI Taxonomy" id="62690"/>
    <lineage>
        <taxon>Eukaryota</taxon>
        <taxon>Fungi</taxon>
        <taxon>Dikarya</taxon>
        <taxon>Ascomycota</taxon>
        <taxon>Pezizomycotina</taxon>
        <taxon>Leotiomycetes</taxon>
        <taxon>Erysiphales</taxon>
        <taxon>Erysiphaceae</taxon>
        <taxon>Blumeria</taxon>
    </lineage>
</organism>
<feature type="domain" description="THO complex subunitTHOC2 C-terminal" evidence="6">
    <location>
        <begin position="1215"/>
        <end position="1521"/>
    </location>
</feature>
<dbReference type="GO" id="GO:0003729">
    <property type="term" value="F:mRNA binding"/>
    <property type="evidence" value="ECO:0007669"/>
    <property type="project" value="TreeGrafter"/>
</dbReference>
<evidence type="ECO:0000313" key="9">
    <source>
        <dbReference type="EMBL" id="VCU38807.1"/>
    </source>
</evidence>
<dbReference type="Pfam" id="PF11732">
    <property type="entry name" value="Thoc2"/>
    <property type="match status" value="1"/>
</dbReference>
<feature type="compositionally biased region" description="Pro residues" evidence="5">
    <location>
        <begin position="77"/>
        <end position="86"/>
    </location>
</feature>
<dbReference type="InterPro" id="IPR032302">
    <property type="entry name" value="THOC2_N"/>
</dbReference>
<evidence type="ECO:0000256" key="5">
    <source>
        <dbReference type="SAM" id="MobiDB-lite"/>
    </source>
</evidence>
<keyword evidence="10" id="KW-1185">Reference proteome</keyword>
<feature type="compositionally biased region" description="Low complexity" evidence="5">
    <location>
        <begin position="92"/>
        <end position="101"/>
    </location>
</feature>
<feature type="domain" description="THO complex subunitTHOC2 N-terminal" evidence="7">
    <location>
        <begin position="848"/>
        <end position="924"/>
    </location>
</feature>
<feature type="region of interest" description="Disordered" evidence="5">
    <location>
        <begin position="1"/>
        <end position="101"/>
    </location>
</feature>
<dbReference type="GO" id="GO:0006397">
    <property type="term" value="P:mRNA processing"/>
    <property type="evidence" value="ECO:0007669"/>
    <property type="project" value="InterPro"/>
</dbReference>
<feature type="compositionally biased region" description="Polar residues" evidence="5">
    <location>
        <begin position="14"/>
        <end position="31"/>
    </location>
</feature>
<proteinExistence type="inferred from homology"/>
<evidence type="ECO:0000259" key="6">
    <source>
        <dbReference type="Pfam" id="PF11262"/>
    </source>
</evidence>
<feature type="region of interest" description="Disordered" evidence="5">
    <location>
        <begin position="1146"/>
        <end position="1165"/>
    </location>
</feature>
<feature type="compositionally biased region" description="Polar residues" evidence="5">
    <location>
        <begin position="1152"/>
        <end position="1161"/>
    </location>
</feature>
<dbReference type="PANTHER" id="PTHR21597">
    <property type="entry name" value="THO2 PROTEIN"/>
    <property type="match status" value="1"/>
</dbReference>
<gene>
    <name evidence="9" type="ORF">BGT96224V316_LOCUS64</name>
</gene>
<dbReference type="InterPro" id="IPR040007">
    <property type="entry name" value="Tho2"/>
</dbReference>
<evidence type="ECO:0000256" key="1">
    <source>
        <dbReference type="ARBA" id="ARBA00004123"/>
    </source>
</evidence>
<evidence type="ECO:0000256" key="2">
    <source>
        <dbReference type="ARBA" id="ARBA00007857"/>
    </source>
</evidence>
<feature type="compositionally biased region" description="Polar residues" evidence="5">
    <location>
        <begin position="64"/>
        <end position="75"/>
    </location>
</feature>
<evidence type="ECO:0000256" key="3">
    <source>
        <dbReference type="ARBA" id="ARBA00019596"/>
    </source>
</evidence>
<feature type="domain" description="THO complex subunit 2 N-terminal" evidence="8">
    <location>
        <begin position="124"/>
        <end position="846"/>
    </location>
</feature>
<evidence type="ECO:0000313" key="10">
    <source>
        <dbReference type="Proteomes" id="UP000324639"/>
    </source>
</evidence>
<comment type="similarity">
    <text evidence="2">Belongs to the THOC2 family.</text>
</comment>
<comment type="subcellular location">
    <subcellularLocation>
        <location evidence="1">Nucleus</location>
    </subcellularLocation>
</comment>
<reference evidence="9 10" key="1">
    <citation type="submission" date="2018-08" db="EMBL/GenBank/DDBJ databases">
        <authorList>
            <person name="Muller C M."/>
        </authorList>
    </citation>
    <scope>NUCLEOTIDE SEQUENCE [LARGE SCALE GENOMIC DNA]</scope>
</reference>
<dbReference type="GO" id="GO:0000445">
    <property type="term" value="C:THO complex part of transcription export complex"/>
    <property type="evidence" value="ECO:0007669"/>
    <property type="project" value="TreeGrafter"/>
</dbReference>
<name>A0A9X9L7J9_BLUGR</name>
<evidence type="ECO:0000259" key="8">
    <source>
        <dbReference type="Pfam" id="PF16134"/>
    </source>
</evidence>